<feature type="signal peptide" evidence="1">
    <location>
        <begin position="1"/>
        <end position="19"/>
    </location>
</feature>
<accession>A0ABW7NDA3</accession>
<reference evidence="4 5" key="1">
    <citation type="journal article" date="2013" name="Int. J. Syst. Evol. Microbiol.">
        <title>Marinoscillum luteum sp. nov., isolated from marine sediment.</title>
        <authorList>
            <person name="Cha I.T."/>
            <person name="Park S.J."/>
            <person name="Kim S.J."/>
            <person name="Kim J.G."/>
            <person name="Jung M.Y."/>
            <person name="Shin K.S."/>
            <person name="Kwon K.K."/>
            <person name="Yang S.H."/>
            <person name="Seo Y.S."/>
            <person name="Rhee S.K."/>
        </authorList>
    </citation>
    <scope>NUCLEOTIDE SEQUENCE [LARGE SCALE GENOMIC DNA]</scope>
    <source>
        <strain evidence="4 5">KCTC 23939</strain>
    </source>
</reference>
<dbReference type="InterPro" id="IPR010502">
    <property type="entry name" value="Carb-bd_dom_fam9"/>
</dbReference>
<feature type="domain" description="Carbohydrate-binding" evidence="2">
    <location>
        <begin position="35"/>
        <end position="189"/>
    </location>
</feature>
<keyword evidence="5" id="KW-1185">Reference proteome</keyword>
<dbReference type="Pfam" id="PF06452">
    <property type="entry name" value="CBM9_1"/>
    <property type="match status" value="1"/>
</dbReference>
<name>A0ABW7NDA3_9BACT</name>
<feature type="chain" id="PRO_5047463947" evidence="1">
    <location>
        <begin position="20"/>
        <end position="873"/>
    </location>
</feature>
<gene>
    <name evidence="4" type="ORF">ACHKAR_18830</name>
</gene>
<dbReference type="Gene3D" id="2.60.40.1190">
    <property type="match status" value="1"/>
</dbReference>
<evidence type="ECO:0000259" key="3">
    <source>
        <dbReference type="Pfam" id="PF19313"/>
    </source>
</evidence>
<sequence length="873" mass="99388">MKSVCLVCILALLCFESYAQPKTYETTMVQAPPVIDGKLDDPAWDLVDWGGDFIQRQPEDGAAPSQDTKFKILYDAKYLYIGIRAFDLEPDKVARRMSRRDGFEGDLVEVNIDSYNDKRTAFSFTASASGVKGEEYVSNNGDDWDSTWDPIWYLKTSLDDQGWIAEFKIPLSQLRFADKEEHVWGIQVMRMVFRKQERSYWQPIAQDSPGWVHLFGELRGITGIRPQKQLEIQPYILGKTEKSPSVEGNPYATGSESDLDVGVDAKIGLTSDITLDLTINPDFGQVEADPSRVNLSAFQLFFQERRPFFLEGKNTLNFGLTESVAGGQFNNDNLFYSRRIGGSPSYFPSDDDIQYVDRMKKTRILGAAKVTGKNKNGFSWGLLESVTNKEMVEVQDTLGGRRKVAVEPMTNYVVGRVQQDINQGNALIGAMFTATNRRLDEDHFNYLHKSAYTGGVDFTQNFNERNYYLSLNAVVSNVNGDEEAIYNTQTSSERYFQRPDNRRKGVDSTRTSLSGTSGTAAFGKRNGNLIFQTGATMRSPGVELNDVGFLVQSDYVSQWTWAQYRILKPFSIFRWVRFNANQYLTWDFGGINLLKAMNFNTHAQFKNMWYMGGGTTLSGESRSNADLRGGPALRYPGTTEYWVYMGTNDQKKLYFEMNPWISSGQENYYKGGGIFTSLRYQPTDALRLSVSPSVDWNDNALQYVSSYETNTENYILARIQQVTYSASVRANYIITPNLSVEYWGQPFISRGEYSDFKKVLSPNSDHFEERHVSLGPDQINYADESGSYFIDENRDGITEAELDDPNFNFMQFRSNFVIRWEYIPGSTLFVVWTSSSSDSHNSRENRFSHLATDLKQADGTNIFLIKYTYRFVL</sequence>
<dbReference type="SUPFAM" id="SSF49344">
    <property type="entry name" value="CBD9-like"/>
    <property type="match status" value="1"/>
</dbReference>
<evidence type="ECO:0000313" key="4">
    <source>
        <dbReference type="EMBL" id="MFH6985514.1"/>
    </source>
</evidence>
<proteinExistence type="predicted"/>
<dbReference type="RefSeq" id="WP_395418952.1">
    <property type="nucleotide sequence ID" value="NZ_JBIPKE010000020.1"/>
</dbReference>
<dbReference type="Pfam" id="PF19313">
    <property type="entry name" value="DUF5916"/>
    <property type="match status" value="1"/>
</dbReference>
<dbReference type="EMBL" id="JBIPKE010000020">
    <property type="protein sequence ID" value="MFH6985514.1"/>
    <property type="molecule type" value="Genomic_DNA"/>
</dbReference>
<evidence type="ECO:0000313" key="5">
    <source>
        <dbReference type="Proteomes" id="UP001610063"/>
    </source>
</evidence>
<organism evidence="4 5">
    <name type="scientific">Marinoscillum luteum</name>
    <dbReference type="NCBI Taxonomy" id="861051"/>
    <lineage>
        <taxon>Bacteria</taxon>
        <taxon>Pseudomonadati</taxon>
        <taxon>Bacteroidota</taxon>
        <taxon>Cytophagia</taxon>
        <taxon>Cytophagales</taxon>
        <taxon>Reichenbachiellaceae</taxon>
        <taxon>Marinoscillum</taxon>
    </lineage>
</organism>
<evidence type="ECO:0000256" key="1">
    <source>
        <dbReference type="SAM" id="SignalP"/>
    </source>
</evidence>
<protein>
    <submittedName>
        <fullName evidence="4">DUF5916 domain-containing protein</fullName>
    </submittedName>
</protein>
<dbReference type="InterPro" id="IPR045670">
    <property type="entry name" value="DUF5916"/>
</dbReference>
<comment type="caution">
    <text evidence="4">The sequence shown here is derived from an EMBL/GenBank/DDBJ whole genome shotgun (WGS) entry which is preliminary data.</text>
</comment>
<dbReference type="CDD" id="cd09618">
    <property type="entry name" value="CBM9_like_2"/>
    <property type="match status" value="1"/>
</dbReference>
<feature type="domain" description="DUF5916" evidence="3">
    <location>
        <begin position="229"/>
        <end position="869"/>
    </location>
</feature>
<keyword evidence="1" id="KW-0732">Signal</keyword>
<evidence type="ECO:0000259" key="2">
    <source>
        <dbReference type="Pfam" id="PF06452"/>
    </source>
</evidence>
<dbReference type="Proteomes" id="UP001610063">
    <property type="component" value="Unassembled WGS sequence"/>
</dbReference>